<feature type="compositionally biased region" description="Low complexity" evidence="1">
    <location>
        <begin position="48"/>
        <end position="59"/>
    </location>
</feature>
<evidence type="ECO:0000313" key="2">
    <source>
        <dbReference type="EMBL" id="POI19144.1"/>
    </source>
</evidence>
<keyword evidence="3" id="KW-1185">Reference proteome</keyword>
<comment type="caution">
    <text evidence="2">The sequence shown here is derived from an EMBL/GenBank/DDBJ whole genome shotgun (WGS) entry which is preliminary data.</text>
</comment>
<dbReference type="EMBL" id="PPHD01108512">
    <property type="protein sequence ID" value="POI19144.1"/>
    <property type="molecule type" value="Genomic_DNA"/>
</dbReference>
<sequence length="149" mass="15778">SVYLSPKRFGAFSTKLSALKWGSVNLQSCDGGGGSSIEQTRSSPDLQSTTAALTSPSSSGPRWGTRMLRSTSCSGLGARRELCNFSPAFGLEGETAESEPRGAQQKREKRIEGVTHLQSLAEASWAQYCAPPQPGAVPFPFARCATAFS</sequence>
<name>A0A2P4S4W4_BAMTH</name>
<gene>
    <name evidence="2" type="ORF">CIB84_017112</name>
</gene>
<evidence type="ECO:0000313" key="3">
    <source>
        <dbReference type="Proteomes" id="UP000237246"/>
    </source>
</evidence>
<accession>A0A2P4S4W4</accession>
<feature type="compositionally biased region" description="Polar residues" evidence="1">
    <location>
        <begin position="36"/>
        <end position="47"/>
    </location>
</feature>
<dbReference type="Proteomes" id="UP000237246">
    <property type="component" value="Unassembled WGS sequence"/>
</dbReference>
<proteinExistence type="predicted"/>
<protein>
    <submittedName>
        <fullName evidence="2">Uncharacterized protein</fullName>
    </submittedName>
</protein>
<organism evidence="2 3">
    <name type="scientific">Bambusicola thoracicus</name>
    <name type="common">Chinese bamboo-partridge</name>
    <name type="synonym">Perdix thoracica</name>
    <dbReference type="NCBI Taxonomy" id="9083"/>
    <lineage>
        <taxon>Eukaryota</taxon>
        <taxon>Metazoa</taxon>
        <taxon>Chordata</taxon>
        <taxon>Craniata</taxon>
        <taxon>Vertebrata</taxon>
        <taxon>Euteleostomi</taxon>
        <taxon>Archelosauria</taxon>
        <taxon>Archosauria</taxon>
        <taxon>Dinosauria</taxon>
        <taxon>Saurischia</taxon>
        <taxon>Theropoda</taxon>
        <taxon>Coelurosauria</taxon>
        <taxon>Aves</taxon>
        <taxon>Neognathae</taxon>
        <taxon>Galloanserae</taxon>
        <taxon>Galliformes</taxon>
        <taxon>Phasianidae</taxon>
        <taxon>Perdicinae</taxon>
        <taxon>Bambusicola</taxon>
    </lineage>
</organism>
<reference evidence="2 3" key="1">
    <citation type="submission" date="2018-01" db="EMBL/GenBank/DDBJ databases">
        <title>Comparison of the Chinese Bamboo Partridge and Red Junglefowl genome sequences highlights the importance of demography in genome evolution.</title>
        <authorList>
            <person name="Tiley G.P."/>
            <person name="Kimball R.T."/>
            <person name="Braun E.L."/>
            <person name="Burleigh J.G."/>
        </authorList>
    </citation>
    <scope>NUCLEOTIDE SEQUENCE [LARGE SCALE GENOMIC DNA]</scope>
    <source>
        <strain evidence="2">RTK389</strain>
        <tissue evidence="2">Blood</tissue>
    </source>
</reference>
<feature type="non-terminal residue" evidence="2">
    <location>
        <position position="1"/>
    </location>
</feature>
<feature type="region of interest" description="Disordered" evidence="1">
    <location>
        <begin position="31"/>
        <end position="66"/>
    </location>
</feature>
<dbReference type="AlphaFoldDB" id="A0A2P4S4W4"/>
<evidence type="ECO:0000256" key="1">
    <source>
        <dbReference type="SAM" id="MobiDB-lite"/>
    </source>
</evidence>